<keyword evidence="2" id="KW-1185">Reference proteome</keyword>
<evidence type="ECO:0000313" key="2">
    <source>
        <dbReference type="Proteomes" id="UP001303222"/>
    </source>
</evidence>
<reference evidence="1" key="2">
    <citation type="submission" date="2023-06" db="EMBL/GenBank/DDBJ databases">
        <authorList>
            <consortium name="Lawrence Berkeley National Laboratory"/>
            <person name="Mondo S.J."/>
            <person name="Hensen N."/>
            <person name="Bonometti L."/>
            <person name="Westerberg I."/>
            <person name="Brannstrom I.O."/>
            <person name="Guillou S."/>
            <person name="Cros-Aarteil S."/>
            <person name="Calhoun S."/>
            <person name="Haridas S."/>
            <person name="Kuo A."/>
            <person name="Pangilinan J."/>
            <person name="Riley R."/>
            <person name="Labutti K."/>
            <person name="Andreopoulos B."/>
            <person name="Lipzen A."/>
            <person name="Chen C."/>
            <person name="Yanf M."/>
            <person name="Daum C."/>
            <person name="Ng V."/>
            <person name="Clum A."/>
            <person name="Steindorff A."/>
            <person name="Ohm R."/>
            <person name="Martin F."/>
            <person name="Silar P."/>
            <person name="Natvig D."/>
            <person name="Lalanne C."/>
            <person name="Gautier V."/>
            <person name="Ament-Velasquez S.L."/>
            <person name="Kruys A."/>
            <person name="Hutchinson M.I."/>
            <person name="Powell A.J."/>
            <person name="Barry K."/>
            <person name="Miller A.N."/>
            <person name="Grigoriev I.V."/>
            <person name="Debuchy R."/>
            <person name="Gladieux P."/>
            <person name="Thoren M.H."/>
            <person name="Johannesson H."/>
        </authorList>
    </citation>
    <scope>NUCLEOTIDE SEQUENCE</scope>
    <source>
        <strain evidence="1">CBS 626.80</strain>
    </source>
</reference>
<evidence type="ECO:0000313" key="1">
    <source>
        <dbReference type="EMBL" id="KAK3949293.1"/>
    </source>
</evidence>
<gene>
    <name evidence="1" type="ORF">QBC32DRAFT_316956</name>
</gene>
<accession>A0AAN6SDL8</accession>
<dbReference type="AlphaFoldDB" id="A0AAN6SDL8"/>
<organism evidence="1 2">
    <name type="scientific">Pseudoneurospora amorphoporcata</name>
    <dbReference type="NCBI Taxonomy" id="241081"/>
    <lineage>
        <taxon>Eukaryota</taxon>
        <taxon>Fungi</taxon>
        <taxon>Dikarya</taxon>
        <taxon>Ascomycota</taxon>
        <taxon>Pezizomycotina</taxon>
        <taxon>Sordariomycetes</taxon>
        <taxon>Sordariomycetidae</taxon>
        <taxon>Sordariales</taxon>
        <taxon>Sordariaceae</taxon>
        <taxon>Pseudoneurospora</taxon>
    </lineage>
</organism>
<dbReference type="EMBL" id="MU859220">
    <property type="protein sequence ID" value="KAK3949293.1"/>
    <property type="molecule type" value="Genomic_DNA"/>
</dbReference>
<comment type="caution">
    <text evidence="1">The sequence shown here is derived from an EMBL/GenBank/DDBJ whole genome shotgun (WGS) entry which is preliminary data.</text>
</comment>
<name>A0AAN6SDL8_9PEZI</name>
<sequence>MTAKDKIPLIFEVHNVMYIIFDYLSDTADLKNVSLAFRALNEAVKHHLFRFMTLPGAAMGLRDPKRYNILKGLDPANDFRRVSALLSDAQSLTVSRRFIASAAPFTAPRSLREDWGLDDIELMGQCHEIYVATGKILSEAKNLRHLEFHGFHVWLNVLKLLHMRESKKGFQGIQSIKITPPEKYKHLLRVPEDVQVDEHLKADMSMVLGVKGRVIPDFKFRCLTILTLHGLHFEPSSGNLGLPPCILPLIVLLKNAEQLRCLELSTINEGDCDGSNLVVPSLDEADEQPPPVLGGASAQPQGQMMRLLCLKYKRAGGSPLQHLRYLRLGPGCVLESPRHTYPAPEDFPHRYLAYLFNLSGLVELHLDYPLVRTDAALQPASDAVERLINPRWLPKLRKLSLPYNIWHWWGTRSDTHRRPEYRYTAGQTLTVRFVRYRYHERPPTSLCIFDLRSFSGLVLPTESMDLQEIPRIDTLRFMKNLRSVKLPLPSMCEAAVCRFTPHYGEFLVIPRGHICHLAHVESLLEGTTDLRDLWLAGDFQASGTDPMDDPMDEAGYHYKKIISHTYMDHNVQIEKAVRKFFLRFHKLEYIRILHRAWRRERKNRHNSEEAQVDDKGFLRWKVVGPEVRELTPWQVENDIPEAFDYRTPSLFRGRQYS</sequence>
<proteinExistence type="predicted"/>
<protein>
    <submittedName>
        <fullName evidence="1">Uncharacterized protein</fullName>
    </submittedName>
</protein>
<dbReference type="Proteomes" id="UP001303222">
    <property type="component" value="Unassembled WGS sequence"/>
</dbReference>
<reference evidence="1" key="1">
    <citation type="journal article" date="2023" name="Mol. Phylogenet. Evol.">
        <title>Genome-scale phylogeny and comparative genomics of the fungal order Sordariales.</title>
        <authorList>
            <person name="Hensen N."/>
            <person name="Bonometti L."/>
            <person name="Westerberg I."/>
            <person name="Brannstrom I.O."/>
            <person name="Guillou S."/>
            <person name="Cros-Aarteil S."/>
            <person name="Calhoun S."/>
            <person name="Haridas S."/>
            <person name="Kuo A."/>
            <person name="Mondo S."/>
            <person name="Pangilinan J."/>
            <person name="Riley R."/>
            <person name="LaButti K."/>
            <person name="Andreopoulos B."/>
            <person name="Lipzen A."/>
            <person name="Chen C."/>
            <person name="Yan M."/>
            <person name="Daum C."/>
            <person name="Ng V."/>
            <person name="Clum A."/>
            <person name="Steindorff A."/>
            <person name="Ohm R.A."/>
            <person name="Martin F."/>
            <person name="Silar P."/>
            <person name="Natvig D.O."/>
            <person name="Lalanne C."/>
            <person name="Gautier V."/>
            <person name="Ament-Velasquez S.L."/>
            <person name="Kruys A."/>
            <person name="Hutchinson M.I."/>
            <person name="Powell A.J."/>
            <person name="Barry K."/>
            <person name="Miller A.N."/>
            <person name="Grigoriev I.V."/>
            <person name="Debuchy R."/>
            <person name="Gladieux P."/>
            <person name="Hiltunen Thoren M."/>
            <person name="Johannesson H."/>
        </authorList>
    </citation>
    <scope>NUCLEOTIDE SEQUENCE</scope>
    <source>
        <strain evidence="1">CBS 626.80</strain>
    </source>
</reference>